<keyword evidence="5" id="KW-0802">TPR repeat</keyword>
<dbReference type="InterPro" id="IPR011990">
    <property type="entry name" value="TPR-like_helical_dom_sf"/>
</dbReference>
<reference evidence="10" key="1">
    <citation type="submission" date="2018-08" db="EMBL/GenBank/DDBJ databases">
        <title>Mucilaginibacter sp. MYSH2.</title>
        <authorList>
            <person name="Seo T."/>
        </authorList>
    </citation>
    <scope>NUCLEOTIDE SEQUENCE [LARGE SCALE GENOMIC DNA]</scope>
    <source>
        <strain evidence="10">KIRAN</strain>
    </source>
</reference>
<accession>A0A399SGH3</accession>
<evidence type="ECO:0000256" key="7">
    <source>
        <dbReference type="ARBA" id="ARBA00039966"/>
    </source>
</evidence>
<organism evidence="9 10">
    <name type="scientific">Pontibacter oryzae</name>
    <dbReference type="NCBI Taxonomy" id="2304593"/>
    <lineage>
        <taxon>Bacteria</taxon>
        <taxon>Pseudomonadati</taxon>
        <taxon>Bacteroidota</taxon>
        <taxon>Cytophagia</taxon>
        <taxon>Cytophagales</taxon>
        <taxon>Hymenobacteraceae</taxon>
        <taxon>Pontibacter</taxon>
    </lineage>
</organism>
<evidence type="ECO:0000313" key="10">
    <source>
        <dbReference type="Proteomes" id="UP000266005"/>
    </source>
</evidence>
<evidence type="ECO:0000256" key="3">
    <source>
        <dbReference type="ARBA" id="ARBA00022490"/>
    </source>
</evidence>
<dbReference type="Gene3D" id="1.25.40.10">
    <property type="entry name" value="Tetratricopeptide repeat domain"/>
    <property type="match status" value="2"/>
</dbReference>
<dbReference type="GO" id="GO:0005737">
    <property type="term" value="C:cytoplasm"/>
    <property type="evidence" value="ECO:0007669"/>
    <property type="project" value="TreeGrafter"/>
</dbReference>
<gene>
    <name evidence="9" type="ORF">D1627_07720</name>
</gene>
<keyword evidence="10" id="KW-1185">Reference proteome</keyword>
<proteinExistence type="predicted"/>
<evidence type="ECO:0000256" key="4">
    <source>
        <dbReference type="ARBA" id="ARBA00022737"/>
    </source>
</evidence>
<evidence type="ECO:0000256" key="5">
    <source>
        <dbReference type="ARBA" id="ARBA00022803"/>
    </source>
</evidence>
<comment type="subcellular location">
    <subcellularLocation>
        <location evidence="1">Cytoplasm</location>
        <location evidence="1">Cytoskeleton</location>
    </subcellularLocation>
</comment>
<dbReference type="Pfam" id="PF21033">
    <property type="entry name" value="RMD1-3"/>
    <property type="match status" value="1"/>
</dbReference>
<dbReference type="GO" id="GO:0097431">
    <property type="term" value="C:mitotic spindle pole"/>
    <property type="evidence" value="ECO:0007669"/>
    <property type="project" value="TreeGrafter"/>
</dbReference>
<keyword evidence="6" id="KW-0206">Cytoskeleton</keyword>
<evidence type="ECO:0000313" key="9">
    <source>
        <dbReference type="EMBL" id="RIJ42114.1"/>
    </source>
</evidence>
<comment type="caution">
    <text evidence="9">The sequence shown here is derived from an EMBL/GenBank/DDBJ whole genome shotgun (WGS) entry which is preliminary data.</text>
</comment>
<keyword evidence="4" id="KW-0677">Repeat</keyword>
<dbReference type="Proteomes" id="UP000266005">
    <property type="component" value="Unassembled WGS sequence"/>
</dbReference>
<dbReference type="PANTHER" id="PTHR16056">
    <property type="entry name" value="REGULATOR OF MICROTUBULE DYNAMICS PROTEIN"/>
    <property type="match status" value="1"/>
</dbReference>
<comment type="subunit">
    <text evidence="2">Interacts with microtubules.</text>
</comment>
<dbReference type="OrthoDB" id="9813878at2"/>
<protein>
    <recommendedName>
        <fullName evidence="7">Regulator of microtubule dynamics protein 1</fullName>
    </recommendedName>
    <alternativeName>
        <fullName evidence="8">Protein FAM82B</fullName>
    </alternativeName>
</protein>
<dbReference type="InterPro" id="IPR049039">
    <property type="entry name" value="RMD1-3_a_helical_rpt"/>
</dbReference>
<name>A0A399SGH3_9BACT</name>
<keyword evidence="3" id="KW-0963">Cytoplasm</keyword>
<evidence type="ECO:0000256" key="1">
    <source>
        <dbReference type="ARBA" id="ARBA00004245"/>
    </source>
</evidence>
<dbReference type="GO" id="GO:0008017">
    <property type="term" value="F:microtubule binding"/>
    <property type="evidence" value="ECO:0007669"/>
    <property type="project" value="TreeGrafter"/>
</dbReference>
<sequence>MQRAQELLSNYRDSEALLLFEQVITQSPDNYEALCKASYLHCRIGDRFSDETRKSDHFLQAKKYAFKAYELQPTDAEANYAMALAIGCSAMTEGARQRLEGINQVKSFVDAALLDNSQHAGAWYILGRWYFKMANLNFAEKAAAKIFFGGVCGEATNQKAAEAIEQAVVFEPNNIKYYFDLASVYKEMNETNACINTLQKALALTFETKEELELSRRCKIMLKELQST</sequence>
<dbReference type="PANTHER" id="PTHR16056:SF16">
    <property type="entry name" value="REGULATOR OF MICROTUBULE DYNAMICS PROTEIN 1"/>
    <property type="match status" value="1"/>
</dbReference>
<dbReference type="GO" id="GO:0005876">
    <property type="term" value="C:spindle microtubule"/>
    <property type="evidence" value="ECO:0007669"/>
    <property type="project" value="TreeGrafter"/>
</dbReference>
<evidence type="ECO:0000256" key="2">
    <source>
        <dbReference type="ARBA" id="ARBA00011375"/>
    </source>
</evidence>
<evidence type="ECO:0000256" key="8">
    <source>
        <dbReference type="ARBA" id="ARBA00041958"/>
    </source>
</evidence>
<dbReference type="AlphaFoldDB" id="A0A399SGH3"/>
<dbReference type="EMBL" id="QWGE01000002">
    <property type="protein sequence ID" value="RIJ42114.1"/>
    <property type="molecule type" value="Genomic_DNA"/>
</dbReference>
<evidence type="ECO:0000256" key="6">
    <source>
        <dbReference type="ARBA" id="ARBA00023212"/>
    </source>
</evidence>
<dbReference type="SUPFAM" id="SSF48452">
    <property type="entry name" value="TPR-like"/>
    <property type="match status" value="1"/>
</dbReference>